<keyword evidence="5 9" id="KW-0560">Oxidoreductase</keyword>
<dbReference type="GO" id="GO:0020037">
    <property type="term" value="F:heme binding"/>
    <property type="evidence" value="ECO:0007669"/>
    <property type="project" value="InterPro"/>
</dbReference>
<keyword evidence="10" id="KW-0472">Membrane</keyword>
<evidence type="ECO:0000256" key="2">
    <source>
        <dbReference type="ARBA" id="ARBA00010617"/>
    </source>
</evidence>
<keyword evidence="4 8" id="KW-0479">Metal-binding</keyword>
<evidence type="ECO:0000256" key="6">
    <source>
        <dbReference type="ARBA" id="ARBA00023004"/>
    </source>
</evidence>
<reference evidence="12" key="1">
    <citation type="submission" date="2015-09" db="EMBL/GenBank/DDBJ databases">
        <authorList>
            <person name="Fill T.P."/>
            <person name="Baretta J.F."/>
            <person name="de Almeida L.G."/>
            <person name="Rocha M."/>
            <person name="de Souza D.H."/>
            <person name="Malavazi I."/>
            <person name="Cerdeira L.T."/>
            <person name="Hong H."/>
            <person name="Samborskyy M."/>
            <person name="de Vasconcelos A.T."/>
            <person name="Leadlay P."/>
            <person name="Rodrigues-Filho E."/>
        </authorList>
    </citation>
    <scope>NUCLEOTIDE SEQUENCE [LARGE SCALE GENOMIC DNA]</scope>
    <source>
        <strain evidence="12">LaBioMMi 136</strain>
    </source>
</reference>
<evidence type="ECO:0000256" key="8">
    <source>
        <dbReference type="PIRSR" id="PIRSR602401-1"/>
    </source>
</evidence>
<dbReference type="PRINTS" id="PR00385">
    <property type="entry name" value="P450"/>
</dbReference>
<accession>A0A1S9RKL7</accession>
<dbReference type="CDD" id="cd11058">
    <property type="entry name" value="CYP60B-like"/>
    <property type="match status" value="1"/>
</dbReference>
<dbReference type="InterPro" id="IPR017972">
    <property type="entry name" value="Cyt_P450_CS"/>
</dbReference>
<dbReference type="PROSITE" id="PS00086">
    <property type="entry name" value="CYTOCHROME_P450"/>
    <property type="match status" value="1"/>
</dbReference>
<evidence type="ECO:0000313" key="12">
    <source>
        <dbReference type="Proteomes" id="UP000190744"/>
    </source>
</evidence>
<dbReference type="GO" id="GO:0043386">
    <property type="term" value="P:mycotoxin biosynthetic process"/>
    <property type="evidence" value="ECO:0007669"/>
    <property type="project" value="UniProtKB-ARBA"/>
</dbReference>
<evidence type="ECO:0000256" key="3">
    <source>
        <dbReference type="ARBA" id="ARBA00022617"/>
    </source>
</evidence>
<evidence type="ECO:0000256" key="7">
    <source>
        <dbReference type="ARBA" id="ARBA00023033"/>
    </source>
</evidence>
<dbReference type="GO" id="GO:0005506">
    <property type="term" value="F:iron ion binding"/>
    <property type="evidence" value="ECO:0007669"/>
    <property type="project" value="InterPro"/>
</dbReference>
<dbReference type="PANTHER" id="PTHR24305:SF210">
    <property type="entry name" value="CYTOCHROME P450 MONOOXYGENASE ASQL-RELATED"/>
    <property type="match status" value="1"/>
</dbReference>
<keyword evidence="10" id="KW-0812">Transmembrane</keyword>
<evidence type="ECO:0000256" key="4">
    <source>
        <dbReference type="ARBA" id="ARBA00022723"/>
    </source>
</evidence>
<sequence>MIILVLSVAQKTLESFKEVTEQVVSRGFLWTVALSTLFAFYTVCHLIYNLGISPLRAYPGPKLWAVSSIPYGICILRGRSHIKILSLHNRYGPVVRVGPNELSFNSPQAFQDIYGFRPGKQQLAKDPKLYASKLNGVRDSIAGYLDNEAHTRQRRLLSHAFSDKCLREQEDVIISFVDFLILRLRERTTGNADRKSKEDIKSWFNFITFDITGDLMFGETFDCLKDSKLHPWISLIFATLKGITFLTVMNQFSILRKLQDILLPEYLREQMMKHFNLSAQKADRRLERGINRPDFMSAILKHGLSDDKERFIEDQPIMSRAEIHANSVFITIAGSETSASLLTGCVYYLCKNPTTMMDLCNEVRSAFSEEKDITSTQCIRLKYLNAVIEESLRLYPPLVTNLPRLVRQGGDVVDGYVVPAGITVSTHHYASYHAEANFALPEEFIPERWLGTDKRFCEDKRDVLQPFSLGPRNCLGKKYVLTHPSTPVGQFNPRD</sequence>
<dbReference type="GO" id="GO:0016705">
    <property type="term" value="F:oxidoreductase activity, acting on paired donors, with incorporation or reduction of molecular oxygen"/>
    <property type="evidence" value="ECO:0007669"/>
    <property type="project" value="InterPro"/>
</dbReference>
<keyword evidence="10" id="KW-1133">Transmembrane helix</keyword>
<keyword evidence="7 9" id="KW-0503">Monooxygenase</keyword>
<evidence type="ECO:0000256" key="1">
    <source>
        <dbReference type="ARBA" id="ARBA00001971"/>
    </source>
</evidence>
<keyword evidence="3 8" id="KW-0349">Heme</keyword>
<dbReference type="PANTHER" id="PTHR24305">
    <property type="entry name" value="CYTOCHROME P450"/>
    <property type="match status" value="1"/>
</dbReference>
<evidence type="ECO:0000256" key="10">
    <source>
        <dbReference type="SAM" id="Phobius"/>
    </source>
</evidence>
<comment type="similarity">
    <text evidence="2 9">Belongs to the cytochrome P450 family.</text>
</comment>
<dbReference type="InterPro" id="IPR002401">
    <property type="entry name" value="Cyt_P450_E_grp-I"/>
</dbReference>
<dbReference type="EMBL" id="LJBN01000158">
    <property type="protein sequence ID" value="OOQ86043.1"/>
    <property type="molecule type" value="Genomic_DNA"/>
</dbReference>
<keyword evidence="6 8" id="KW-0408">Iron</keyword>
<protein>
    <submittedName>
        <fullName evidence="11">Sterigmatocystin biosynthesis P450 monooxygenase stcL</fullName>
    </submittedName>
</protein>
<dbReference type="Pfam" id="PF00067">
    <property type="entry name" value="p450"/>
    <property type="match status" value="1"/>
</dbReference>
<name>A0A1S9RKL7_PENBI</name>
<dbReference type="Proteomes" id="UP000190744">
    <property type="component" value="Unassembled WGS sequence"/>
</dbReference>
<dbReference type="PRINTS" id="PR00463">
    <property type="entry name" value="EP450I"/>
</dbReference>
<dbReference type="SUPFAM" id="SSF48264">
    <property type="entry name" value="Cytochrome P450"/>
    <property type="match status" value="1"/>
</dbReference>
<dbReference type="InterPro" id="IPR050121">
    <property type="entry name" value="Cytochrome_P450_monoxygenase"/>
</dbReference>
<dbReference type="InterPro" id="IPR001128">
    <property type="entry name" value="Cyt_P450"/>
</dbReference>
<dbReference type="GO" id="GO:0004497">
    <property type="term" value="F:monooxygenase activity"/>
    <property type="evidence" value="ECO:0007669"/>
    <property type="project" value="UniProtKB-KW"/>
</dbReference>
<dbReference type="Gene3D" id="1.10.630.10">
    <property type="entry name" value="Cytochrome P450"/>
    <property type="match status" value="1"/>
</dbReference>
<dbReference type="AlphaFoldDB" id="A0A1S9RKL7"/>
<comment type="cofactor">
    <cofactor evidence="1 8">
        <name>heme</name>
        <dbReference type="ChEBI" id="CHEBI:30413"/>
    </cofactor>
</comment>
<evidence type="ECO:0000256" key="5">
    <source>
        <dbReference type="ARBA" id="ARBA00023002"/>
    </source>
</evidence>
<evidence type="ECO:0000256" key="9">
    <source>
        <dbReference type="RuleBase" id="RU000461"/>
    </source>
</evidence>
<feature type="binding site" description="axial binding residue" evidence="8">
    <location>
        <position position="474"/>
    </location>
    <ligand>
        <name>heme</name>
        <dbReference type="ChEBI" id="CHEBI:30413"/>
    </ligand>
    <ligandPart>
        <name>Fe</name>
        <dbReference type="ChEBI" id="CHEBI:18248"/>
    </ligandPart>
</feature>
<proteinExistence type="inferred from homology"/>
<organism evidence="11 12">
    <name type="scientific">Penicillium brasilianum</name>
    <dbReference type="NCBI Taxonomy" id="104259"/>
    <lineage>
        <taxon>Eukaryota</taxon>
        <taxon>Fungi</taxon>
        <taxon>Dikarya</taxon>
        <taxon>Ascomycota</taxon>
        <taxon>Pezizomycotina</taxon>
        <taxon>Eurotiomycetes</taxon>
        <taxon>Eurotiomycetidae</taxon>
        <taxon>Eurotiales</taxon>
        <taxon>Aspergillaceae</taxon>
        <taxon>Penicillium</taxon>
    </lineage>
</organism>
<evidence type="ECO:0000313" key="11">
    <source>
        <dbReference type="EMBL" id="OOQ86043.1"/>
    </source>
</evidence>
<dbReference type="InterPro" id="IPR036396">
    <property type="entry name" value="Cyt_P450_sf"/>
</dbReference>
<gene>
    <name evidence="11" type="ORF">PEBR_23635</name>
</gene>
<feature type="transmembrane region" description="Helical" evidence="10">
    <location>
        <begin position="28"/>
        <end position="48"/>
    </location>
</feature>
<comment type="caution">
    <text evidence="11">The sequence shown here is derived from an EMBL/GenBank/DDBJ whole genome shotgun (WGS) entry which is preliminary data.</text>
</comment>